<dbReference type="Proteomes" id="UP000310467">
    <property type="component" value="Segment"/>
</dbReference>
<dbReference type="Proteomes" id="UP000310628">
    <property type="component" value="Segment"/>
</dbReference>
<dbReference type="EMBL" id="LR027385">
    <property type="protein sequence ID" value="VCU43643.1"/>
    <property type="molecule type" value="Genomic_DNA"/>
</dbReference>
<dbReference type="RefSeq" id="YP_009824749.1">
    <property type="nucleotide sequence ID" value="NC_048206.1"/>
</dbReference>
<dbReference type="Gene3D" id="1.20.5.2050">
    <property type="match status" value="1"/>
</dbReference>
<sequence length="161" mass="18696">MINWSDYFEYRNGILYWKVRRNGRNGGVKPGDFAGCKNEYGYVLIGFNGKLHYRHSIVWEMHNGKIPEGFVIDHKNPVCDGEEANDNIDNLRIIRHSDNLRKGCGRVRKSNTSGITGVMYNKRDDLWVASICVNSNRISKSFKSMDDAINQRMIWESEYIK</sequence>
<dbReference type="RefSeq" id="YP_009824461.1">
    <property type="nucleotide sequence ID" value="NC_048204.1"/>
</dbReference>
<dbReference type="KEGG" id="vg:55016018"/>
<dbReference type="InterPro" id="IPR003615">
    <property type="entry name" value="HNH_nuc"/>
</dbReference>
<protein>
    <submittedName>
        <fullName evidence="3">Putative HNH endonuclease</fullName>
    </submittedName>
</protein>
<organism evidence="3">
    <name type="scientific">Escherichia phage vB_Eco_mar001J1</name>
    <dbReference type="NCBI Taxonomy" id="2419760"/>
    <lineage>
        <taxon>Viruses</taxon>
        <taxon>Duplodnaviria</taxon>
        <taxon>Heunggongvirae</taxon>
        <taxon>Uroviricota</taxon>
        <taxon>Caudoviricetes</taxon>
        <taxon>Drexlerviridae</taxon>
        <taxon>Tempevirinae</taxon>
        <taxon>Warwickvirus</taxon>
        <taxon>Warwickvirus mar001J1</taxon>
    </lineage>
</organism>
<proteinExistence type="predicted"/>
<dbReference type="KEGG" id="vg:55016325"/>
<evidence type="ECO:0000313" key="4">
    <source>
        <dbReference type="Proteomes" id="UP000310467"/>
    </source>
</evidence>
<evidence type="ECO:0000313" key="2">
    <source>
        <dbReference type="EMBL" id="VCU43630.1"/>
    </source>
</evidence>
<dbReference type="GeneID" id="55016018"/>
<keyword evidence="3" id="KW-0540">Nuclease</keyword>
<dbReference type="Gene3D" id="3.90.75.20">
    <property type="match status" value="1"/>
</dbReference>
<keyword evidence="3" id="KW-0255">Endonuclease</keyword>
<gene>
    <name evidence="3" type="primary">SEP1_gp22</name>
    <name evidence="2" type="ORF">MAR001J1_00059</name>
    <name evidence="3" type="ORF">MAR002J2_00006</name>
</gene>
<keyword evidence="4" id="KW-1185">Reference proteome</keyword>
<reference evidence="3 4" key="1">
    <citation type="submission" date="2018-10" db="EMBL/GenBank/DDBJ databases">
        <authorList>
            <person name="Redgwell R T."/>
            <person name="Michniewski S."/>
            <person name="Millard A."/>
        </authorList>
    </citation>
    <scope>NUCLEOTIDE SEQUENCE [LARGE SCALE GENOMIC DNA]</scope>
    <source>
        <strain evidence="2">VB_Eco_mar001J1</strain>
        <strain evidence="4">vB_Eco_mar001J1</strain>
        <strain evidence="3">VB_Eco_mar002J2</strain>
    </source>
</reference>
<name>A0A3P4A778_9CAUD</name>
<dbReference type="InterPro" id="IPR044925">
    <property type="entry name" value="His-Me_finger_sf"/>
</dbReference>
<dbReference type="SUPFAM" id="SSF54060">
    <property type="entry name" value="His-Me finger endonucleases"/>
    <property type="match status" value="1"/>
</dbReference>
<evidence type="ECO:0000259" key="1">
    <source>
        <dbReference type="Pfam" id="PF13392"/>
    </source>
</evidence>
<dbReference type="Pfam" id="PF13392">
    <property type="entry name" value="HNH_3"/>
    <property type="match status" value="1"/>
</dbReference>
<dbReference type="GO" id="GO:0004519">
    <property type="term" value="F:endonuclease activity"/>
    <property type="evidence" value="ECO:0007669"/>
    <property type="project" value="UniProtKB-KW"/>
</dbReference>
<dbReference type="EMBL" id="LR027388">
    <property type="protein sequence ID" value="VCU43630.1"/>
    <property type="molecule type" value="Genomic_DNA"/>
</dbReference>
<keyword evidence="3" id="KW-0378">Hydrolase</keyword>
<accession>A0A3P4A778</accession>
<feature type="domain" description="HNH nuclease" evidence="1">
    <location>
        <begin position="53"/>
        <end position="101"/>
    </location>
</feature>
<dbReference type="GeneID" id="55016325"/>
<evidence type="ECO:0000313" key="3">
    <source>
        <dbReference type="EMBL" id="VCU43643.1"/>
    </source>
</evidence>